<accession>A0A6I4IRY2</accession>
<evidence type="ECO:0000313" key="2">
    <source>
        <dbReference type="EMBL" id="MVO08686.1"/>
    </source>
</evidence>
<organism evidence="2 3">
    <name type="scientific">Flavobacterium profundi</name>
    <dbReference type="NCBI Taxonomy" id="1774945"/>
    <lineage>
        <taxon>Bacteria</taxon>
        <taxon>Pseudomonadati</taxon>
        <taxon>Bacteroidota</taxon>
        <taxon>Flavobacteriia</taxon>
        <taxon>Flavobacteriales</taxon>
        <taxon>Flavobacteriaceae</taxon>
        <taxon>Flavobacterium</taxon>
    </lineage>
</organism>
<feature type="coiled-coil region" evidence="1">
    <location>
        <begin position="73"/>
        <end position="101"/>
    </location>
</feature>
<dbReference type="Proteomes" id="UP000431264">
    <property type="component" value="Unassembled WGS sequence"/>
</dbReference>
<evidence type="ECO:0000313" key="3">
    <source>
        <dbReference type="Proteomes" id="UP000431264"/>
    </source>
</evidence>
<dbReference type="OrthoDB" id="1466811at2"/>
<evidence type="ECO:0008006" key="4">
    <source>
        <dbReference type="Google" id="ProtNLM"/>
    </source>
</evidence>
<evidence type="ECO:0000256" key="1">
    <source>
        <dbReference type="SAM" id="Coils"/>
    </source>
</evidence>
<proteinExistence type="predicted"/>
<dbReference type="RefSeq" id="WP_140997081.1">
    <property type="nucleotide sequence ID" value="NZ_VDCZ01000003.1"/>
</dbReference>
<keyword evidence="1" id="KW-0175">Coiled coil</keyword>
<comment type="caution">
    <text evidence="2">The sequence shown here is derived from an EMBL/GenBank/DDBJ whole genome shotgun (WGS) entry which is preliminary data.</text>
</comment>
<name>A0A6I4IRY2_9FLAO</name>
<reference evidence="3" key="1">
    <citation type="submission" date="2019-05" db="EMBL/GenBank/DDBJ databases">
        <title>Flavobacterium profundi sp. nov., isolated from a deep-sea seamount.</title>
        <authorList>
            <person name="Zhang D.-C."/>
        </authorList>
    </citation>
    <scope>NUCLEOTIDE SEQUENCE [LARGE SCALE GENOMIC DNA]</scope>
    <source>
        <strain evidence="3">TP390</strain>
    </source>
</reference>
<gene>
    <name evidence="2" type="ORF">GOQ30_05850</name>
</gene>
<dbReference type="AlphaFoldDB" id="A0A6I4IRY2"/>
<sequence length="367" mass="42064">MQKIIFYAGIFLLTLISKGMAQENSFEGRAKLISKRIDSIVKAEKEALKEQVYVIDKNLEDGIINKSEAMNLKQKAADESAKAIEEKVSLEQQKLEILIQDKINGLVQYDTVKKRSGTTIIIGSSSDSISDVTEINLGSFKIYNGEKEKIRRKSKRTTSQFVFAGGLNNLITEGEDFENSDFRVWGSHFYEWGLTYNTRIFQNNNLLHTKYGFSVMYNNLRPTENRYFVKNGAQTELQTGAVDFNESRIRNVYLVAPLHLEFDFTPKKTNKEGNTYFRTHESLRLGVGGYGGVRIKTKQILKYEIDDTKIKDKQKGDFNMSNYIYGLSAYIGYRQTSIYVKYDLNPVFKNNAVDQNNISLGVRFDFN</sequence>
<keyword evidence="3" id="KW-1185">Reference proteome</keyword>
<protein>
    <recommendedName>
        <fullName evidence="4">Outer membrane protein beta-barrel domain-containing protein</fullName>
    </recommendedName>
</protein>
<dbReference type="EMBL" id="WQLW01000003">
    <property type="protein sequence ID" value="MVO08686.1"/>
    <property type="molecule type" value="Genomic_DNA"/>
</dbReference>